<evidence type="ECO:0008006" key="3">
    <source>
        <dbReference type="Google" id="ProtNLM"/>
    </source>
</evidence>
<gene>
    <name evidence="1" type="ORF">HQN85_10835</name>
</gene>
<proteinExistence type="predicted"/>
<dbReference type="Proteomes" id="UP000762110">
    <property type="component" value="Unassembled WGS sequence"/>
</dbReference>
<reference evidence="1 2" key="1">
    <citation type="submission" date="2020-05" db="EMBL/GenBank/DDBJ databases">
        <title>Description of Pedobacter foliorum sp. nov.</title>
        <authorList>
            <person name="Qi S."/>
            <person name="Carlier A."/>
            <person name="Cnockaert M."/>
            <person name="Vandamme P."/>
        </authorList>
    </citation>
    <scope>NUCLEOTIDE SEQUENCE [LARGE SCALE GENOMIC DNA]</scope>
    <source>
        <strain evidence="1 2">LMG 31300</strain>
    </source>
</reference>
<accession>A0ABX2DEI7</accession>
<keyword evidence="2" id="KW-1185">Reference proteome</keyword>
<protein>
    <recommendedName>
        <fullName evidence="3">DUF4468 domain-containing protein</fullName>
    </recommendedName>
</protein>
<evidence type="ECO:0000313" key="1">
    <source>
        <dbReference type="EMBL" id="NQX32227.1"/>
    </source>
</evidence>
<sequence length="174" mass="20131">MKKALFIPLIFISTINFCYSQINFDNLLTIQRSDVGTITNFLIDKNWQLIESTEETEEAFGTMKWGYSVNNYETEKAELWLNIDYSSEVENRVSLQVHNKIMYQNIKAKALSYGMKKIGSNLKDGFAFTDYAGKNFVIRIGISSNSTSRGSIYHFILWSKNDYINTLEKNKEVN</sequence>
<comment type="caution">
    <text evidence="1">The sequence shown here is derived from an EMBL/GenBank/DDBJ whole genome shotgun (WGS) entry which is preliminary data.</text>
</comment>
<dbReference type="EMBL" id="JABMKV010000002">
    <property type="protein sequence ID" value="NQX32227.1"/>
    <property type="molecule type" value="Genomic_DNA"/>
</dbReference>
<dbReference type="RefSeq" id="WP_173272038.1">
    <property type="nucleotide sequence ID" value="NZ_JABMKV010000002.1"/>
</dbReference>
<evidence type="ECO:0000313" key="2">
    <source>
        <dbReference type="Proteomes" id="UP000762110"/>
    </source>
</evidence>
<name>A0ABX2DEI7_9SPHI</name>
<organism evidence="1 2">
    <name type="scientific">Pedobacter boryungensis</name>
    <dbReference type="NCBI Taxonomy" id="869962"/>
    <lineage>
        <taxon>Bacteria</taxon>
        <taxon>Pseudomonadati</taxon>
        <taxon>Bacteroidota</taxon>
        <taxon>Sphingobacteriia</taxon>
        <taxon>Sphingobacteriales</taxon>
        <taxon>Sphingobacteriaceae</taxon>
        <taxon>Pedobacter</taxon>
    </lineage>
</organism>